<dbReference type="RefSeq" id="WP_374891618.1">
    <property type="nucleotide sequence ID" value="NZ_JBHEEM010000015.1"/>
</dbReference>
<organism evidence="1 2">
    <name type="scientific">Brucella pseudogrignonensis</name>
    <dbReference type="NCBI Taxonomy" id="419475"/>
    <lineage>
        <taxon>Bacteria</taxon>
        <taxon>Pseudomonadati</taxon>
        <taxon>Pseudomonadota</taxon>
        <taxon>Alphaproteobacteria</taxon>
        <taxon>Hyphomicrobiales</taxon>
        <taxon>Brucellaceae</taxon>
        <taxon>Brucella/Ochrobactrum group</taxon>
        <taxon>Brucella</taxon>
    </lineage>
</organism>
<sequence>MTAQTTTLIELLGNGVLTNLAELGVEEGKTPVGNASGQYELKPTSGFGLQDPTGSLGKLASLTLAARQILQTDENGALKALALAANKFLRTDANGDLA</sequence>
<name>A0A256GGJ6_9HYPH</name>
<dbReference type="Proteomes" id="UP000216188">
    <property type="component" value="Unassembled WGS sequence"/>
</dbReference>
<evidence type="ECO:0000313" key="1">
    <source>
        <dbReference type="EMBL" id="OYR26128.1"/>
    </source>
</evidence>
<evidence type="ECO:0000313" key="2">
    <source>
        <dbReference type="Proteomes" id="UP000216188"/>
    </source>
</evidence>
<dbReference type="AlphaFoldDB" id="A0A256GGJ6"/>
<comment type="caution">
    <text evidence="1">The sequence shown here is derived from an EMBL/GenBank/DDBJ whole genome shotgun (WGS) entry which is preliminary data.</text>
</comment>
<reference evidence="1 2" key="1">
    <citation type="submission" date="2017-07" db="EMBL/GenBank/DDBJ databases">
        <title>Phylogenetic study on the rhizospheric bacterium Ochrobactrum sp. A44.</title>
        <authorList>
            <person name="Krzyzanowska D.M."/>
            <person name="Ossowicki A."/>
            <person name="Rajewska M."/>
            <person name="Maciag T."/>
            <person name="Kaczynski Z."/>
            <person name="Czerwicka M."/>
            <person name="Jafra S."/>
        </authorList>
    </citation>
    <scope>NUCLEOTIDE SEQUENCE [LARGE SCALE GENOMIC DNA]</scope>
    <source>
        <strain evidence="1 2">CCUG 30717</strain>
    </source>
</reference>
<keyword evidence="2" id="KW-1185">Reference proteome</keyword>
<protein>
    <submittedName>
        <fullName evidence="1">Uncharacterized protein</fullName>
    </submittedName>
</protein>
<gene>
    <name evidence="1" type="ORF">CEV34_2505</name>
</gene>
<dbReference type="EMBL" id="NNRM01000020">
    <property type="protein sequence ID" value="OYR26128.1"/>
    <property type="molecule type" value="Genomic_DNA"/>
</dbReference>
<accession>A0A256GGJ6</accession>
<proteinExistence type="predicted"/>